<dbReference type="EMBL" id="BK032595">
    <property type="protein sequence ID" value="DAF50288.1"/>
    <property type="molecule type" value="Genomic_DNA"/>
</dbReference>
<protein>
    <submittedName>
        <fullName evidence="1">Uncharacterized protein</fullName>
    </submittedName>
</protein>
<reference evidence="1" key="1">
    <citation type="journal article" date="2021" name="Proc. Natl. Acad. Sci. U.S.A.">
        <title>A Catalog of Tens of Thousands of Viruses from Human Metagenomes Reveals Hidden Associations with Chronic Diseases.</title>
        <authorList>
            <person name="Tisza M.J."/>
            <person name="Buck C.B."/>
        </authorList>
    </citation>
    <scope>NUCLEOTIDE SEQUENCE</scope>
    <source>
        <strain evidence="1">CtBCr48</strain>
    </source>
</reference>
<evidence type="ECO:0000313" key="1">
    <source>
        <dbReference type="EMBL" id="DAF50288.1"/>
    </source>
</evidence>
<accession>A0A8S5SH92</accession>
<proteinExistence type="predicted"/>
<organism evidence="1">
    <name type="scientific">Siphoviridae sp. ctBCr48</name>
    <dbReference type="NCBI Taxonomy" id="2827802"/>
    <lineage>
        <taxon>Viruses</taxon>
        <taxon>Duplodnaviria</taxon>
        <taxon>Heunggongvirae</taxon>
        <taxon>Uroviricota</taxon>
        <taxon>Caudoviricetes</taxon>
    </lineage>
</organism>
<sequence length="144" mass="16975">MNFPLNKRKKFFEKIFKKYLTNQKICGIIYIHQLKGSNDMKFKIYDYNNAKVEVEIPDKSIDHITVTILSGDETGTVYFKDGTTQSFDASDCRNTDYFDDEYIVDDMFIKEWAAINPKVDEYGTKSYERANRIRKAMFKSREKG</sequence>
<name>A0A8S5SH92_9CAUD</name>